<feature type="region of interest" description="Disordered" evidence="6">
    <location>
        <begin position="1"/>
        <end position="20"/>
    </location>
</feature>
<keyword evidence="9" id="KW-1185">Reference proteome</keyword>
<dbReference type="InterPro" id="IPR049560">
    <property type="entry name" value="MeTrfase_RsmB-F_NOP2_cat"/>
</dbReference>
<evidence type="ECO:0000256" key="2">
    <source>
        <dbReference type="ARBA" id="ARBA00022679"/>
    </source>
</evidence>
<feature type="active site" description="Nucleophile" evidence="5">
    <location>
        <position position="401"/>
    </location>
</feature>
<proteinExistence type="inferred from homology"/>
<organism evidence="8 9">
    <name type="scientific">Cyclotella atomus</name>
    <dbReference type="NCBI Taxonomy" id="382360"/>
    <lineage>
        <taxon>Eukaryota</taxon>
        <taxon>Sar</taxon>
        <taxon>Stramenopiles</taxon>
        <taxon>Ochrophyta</taxon>
        <taxon>Bacillariophyta</taxon>
        <taxon>Coscinodiscophyceae</taxon>
        <taxon>Thalassiosirophycidae</taxon>
        <taxon>Stephanodiscales</taxon>
        <taxon>Stephanodiscaceae</taxon>
        <taxon>Cyclotella</taxon>
    </lineage>
</organism>
<dbReference type="PANTHER" id="PTHR22808:SF1">
    <property type="entry name" value="RNA CYTOSINE-C(5)-METHYLTRANSFERASE NSUN2-RELATED"/>
    <property type="match status" value="1"/>
</dbReference>
<dbReference type="InterPro" id="IPR029063">
    <property type="entry name" value="SAM-dependent_MTases_sf"/>
</dbReference>
<dbReference type="Pfam" id="PF01189">
    <property type="entry name" value="Methyltr_RsmB-F"/>
    <property type="match status" value="1"/>
</dbReference>
<keyword evidence="3 5" id="KW-0949">S-adenosyl-L-methionine</keyword>
<evidence type="ECO:0000313" key="8">
    <source>
        <dbReference type="EMBL" id="KAL3805409.1"/>
    </source>
</evidence>
<evidence type="ECO:0000313" key="9">
    <source>
        <dbReference type="Proteomes" id="UP001530400"/>
    </source>
</evidence>
<evidence type="ECO:0000256" key="1">
    <source>
        <dbReference type="ARBA" id="ARBA00022603"/>
    </source>
</evidence>
<dbReference type="PRINTS" id="PR02008">
    <property type="entry name" value="RCMTFAMILY"/>
</dbReference>
<dbReference type="InterPro" id="IPR001678">
    <property type="entry name" value="MeTrfase_RsmB-F_NOP2_dom"/>
</dbReference>
<keyword evidence="4 5" id="KW-0694">RNA-binding</keyword>
<feature type="compositionally biased region" description="Basic residues" evidence="6">
    <location>
        <begin position="93"/>
        <end position="103"/>
    </location>
</feature>
<feature type="region of interest" description="Disordered" evidence="6">
    <location>
        <begin position="75"/>
        <end position="107"/>
    </location>
</feature>
<feature type="domain" description="SAM-dependent MTase RsmB/NOP-type" evidence="7">
    <location>
        <begin position="160"/>
        <end position="531"/>
    </location>
</feature>
<evidence type="ECO:0000256" key="5">
    <source>
        <dbReference type="PROSITE-ProRule" id="PRU01023"/>
    </source>
</evidence>
<gene>
    <name evidence="8" type="ORF">ACHAWO_006213</name>
</gene>
<dbReference type="AlphaFoldDB" id="A0ABD3QZF9"/>
<sequence>MPKRSRNPSSSNPLSDARKGVGIAQKKTIDLWHRKSGAGYHLFLEYYASQPRGVVADAADFEGAGNTCTTSVQLMSSNSKAVPPKVGAGMSRAAKKRQKKKAKTSTVKESCAEATSIANEFVPVDDEISNISAPASNKDSSNPLIQAFASKLNHRHLASYVTALASPLPLTFRIRKNESSSTEELKETLAKQYTHHITPVSYDPSKSIYQSTKSSGLSKSTLGTIPQLKELIVSASTNGSIARQEIGSMLPVLALKHVHAITPGAKCLDLCASPGSKTLQALEIVAQGGKGRIIANDVHAGRLDSLKDAVSRSGLPKHYTSRVTYTNYDASSFPPPKSGNLFDAIICDVPCSGDGTIRKDKHILPMWTPGVSNELHRLQLQVLNRALTLVKVGGFVCYSTCSLNPVEDEAVVAAALQQVVNEGGNSRRVELVDWPNDLLSGFIRRPGVVDWKVGFYHDQSSDIVEEGAGDFGSISFYANERDAKEAGMDTNVTLWPPESSKIDELHLDRCLRLLPQDNDTGGFFVAIFKRLK</sequence>
<evidence type="ECO:0000256" key="6">
    <source>
        <dbReference type="SAM" id="MobiDB-lite"/>
    </source>
</evidence>
<dbReference type="GO" id="GO:0032259">
    <property type="term" value="P:methylation"/>
    <property type="evidence" value="ECO:0007669"/>
    <property type="project" value="UniProtKB-KW"/>
</dbReference>
<dbReference type="PANTHER" id="PTHR22808">
    <property type="entry name" value="NCL1 YEAST -RELATED NOL1/NOP2/FMU SUN DOMAIN-CONTAINING"/>
    <property type="match status" value="1"/>
</dbReference>
<feature type="binding site" evidence="5">
    <location>
        <position position="348"/>
    </location>
    <ligand>
        <name>S-adenosyl-L-methionine</name>
        <dbReference type="ChEBI" id="CHEBI:59789"/>
    </ligand>
</feature>
<comment type="caution">
    <text evidence="5">Lacks conserved residue(s) required for the propagation of feature annotation.</text>
</comment>
<keyword evidence="2 5" id="KW-0808">Transferase</keyword>
<dbReference type="GO" id="GO:0008168">
    <property type="term" value="F:methyltransferase activity"/>
    <property type="evidence" value="ECO:0007669"/>
    <property type="project" value="UniProtKB-KW"/>
</dbReference>
<evidence type="ECO:0000256" key="4">
    <source>
        <dbReference type="ARBA" id="ARBA00022884"/>
    </source>
</evidence>
<dbReference type="Proteomes" id="UP001530400">
    <property type="component" value="Unassembled WGS sequence"/>
</dbReference>
<keyword evidence="1 5" id="KW-0489">Methyltransferase</keyword>
<dbReference type="GO" id="GO:0003723">
    <property type="term" value="F:RNA binding"/>
    <property type="evidence" value="ECO:0007669"/>
    <property type="project" value="UniProtKB-UniRule"/>
</dbReference>
<evidence type="ECO:0000259" key="7">
    <source>
        <dbReference type="PROSITE" id="PS51686"/>
    </source>
</evidence>
<protein>
    <recommendedName>
        <fullName evidence="7">SAM-dependent MTase RsmB/NOP-type domain-containing protein</fullName>
    </recommendedName>
</protein>
<evidence type="ECO:0000256" key="3">
    <source>
        <dbReference type="ARBA" id="ARBA00022691"/>
    </source>
</evidence>
<dbReference type="InterPro" id="IPR023267">
    <property type="entry name" value="RCMT"/>
</dbReference>
<dbReference type="CDD" id="cd02440">
    <property type="entry name" value="AdoMet_MTases"/>
    <property type="match status" value="1"/>
</dbReference>
<dbReference type="EMBL" id="JALLPJ020000005">
    <property type="protein sequence ID" value="KAL3805409.1"/>
    <property type="molecule type" value="Genomic_DNA"/>
</dbReference>
<accession>A0ABD3QZF9</accession>
<comment type="caution">
    <text evidence="8">The sequence shown here is derived from an EMBL/GenBank/DDBJ whole genome shotgun (WGS) entry which is preliminary data.</text>
</comment>
<comment type="similarity">
    <text evidence="5">Belongs to the class I-like SAM-binding methyltransferase superfamily. RsmB/NOP family.</text>
</comment>
<reference evidence="8 9" key="1">
    <citation type="submission" date="2024-10" db="EMBL/GenBank/DDBJ databases">
        <title>Updated reference genomes for cyclostephanoid diatoms.</title>
        <authorList>
            <person name="Roberts W.R."/>
            <person name="Alverson A.J."/>
        </authorList>
    </citation>
    <scope>NUCLEOTIDE SEQUENCE [LARGE SCALE GENOMIC DNA]</scope>
    <source>
        <strain evidence="8 9">AJA010-31</strain>
    </source>
</reference>
<name>A0ABD3QZF9_9STRA</name>
<dbReference type="PROSITE" id="PS51686">
    <property type="entry name" value="SAM_MT_RSMB_NOP"/>
    <property type="match status" value="1"/>
</dbReference>
<feature type="binding site" evidence="5">
    <location>
        <position position="297"/>
    </location>
    <ligand>
        <name>S-adenosyl-L-methionine</name>
        <dbReference type="ChEBI" id="CHEBI:59789"/>
    </ligand>
</feature>
<dbReference type="SUPFAM" id="SSF53335">
    <property type="entry name" value="S-adenosyl-L-methionine-dependent methyltransferases"/>
    <property type="match status" value="1"/>
</dbReference>
<feature type="binding site" evidence="5">
    <location>
        <position position="329"/>
    </location>
    <ligand>
        <name>S-adenosyl-L-methionine</name>
        <dbReference type="ChEBI" id="CHEBI:59789"/>
    </ligand>
</feature>
<dbReference type="Gene3D" id="3.40.50.150">
    <property type="entry name" value="Vaccinia Virus protein VP39"/>
    <property type="match status" value="1"/>
</dbReference>